<reference evidence="2 3" key="1">
    <citation type="submission" date="2010-10" db="EMBL/GenBank/DDBJ databases">
        <authorList>
            <consortium name="The Broad Institute Genome Sequencing Platform"/>
            <person name="Ward D."/>
            <person name="Earl A."/>
            <person name="Feldgarden M."/>
            <person name="Young S.K."/>
            <person name="Gargeya S."/>
            <person name="Zeng Q."/>
            <person name="Alvarado L."/>
            <person name="Berlin A."/>
            <person name="Bochicchio J."/>
            <person name="Chapman S.B."/>
            <person name="Chen Z."/>
            <person name="Freedman E."/>
            <person name="Gellesch M."/>
            <person name="Goldberg J."/>
            <person name="Griggs A."/>
            <person name="Gujja S."/>
            <person name="Heilman E."/>
            <person name="Heiman D."/>
            <person name="Howarth C."/>
            <person name="Mehta T."/>
            <person name="Neiman D."/>
            <person name="Pearson M."/>
            <person name="Roberts A."/>
            <person name="Saif S."/>
            <person name="Shea T."/>
            <person name="Shenoy N."/>
            <person name="Sisk P."/>
            <person name="Stolte C."/>
            <person name="Sykes S."/>
            <person name="White J."/>
            <person name="Yandava C."/>
            <person name="Allen-Vercoe E."/>
            <person name="Sibley C."/>
            <person name="Ambrose C.E."/>
            <person name="Strauss J."/>
            <person name="Daigneault M."/>
            <person name="Haas B."/>
            <person name="Nusbaum C."/>
            <person name="Birren B."/>
        </authorList>
    </citation>
    <scope>NUCLEOTIDE SEQUENCE [LARGE SCALE GENOMIC DNA]</scope>
    <source>
        <strain evidence="2 3">3_1_6</strain>
    </source>
</reference>
<name>E5YAW5_BILW3</name>
<organism evidence="2 3">
    <name type="scientific">Bilophila wadsworthia (strain 3_1_6)</name>
    <dbReference type="NCBI Taxonomy" id="563192"/>
    <lineage>
        <taxon>Bacteria</taxon>
        <taxon>Pseudomonadati</taxon>
        <taxon>Thermodesulfobacteriota</taxon>
        <taxon>Desulfovibrionia</taxon>
        <taxon>Desulfovibrionales</taxon>
        <taxon>Desulfovibrionaceae</taxon>
        <taxon>Bilophila</taxon>
    </lineage>
</organism>
<comment type="caution">
    <text evidence="2">The sequence shown here is derived from an EMBL/GenBank/DDBJ whole genome shotgun (WGS) entry which is preliminary data.</text>
</comment>
<dbReference type="GeneID" id="78087529"/>
<dbReference type="CDD" id="cd02042">
    <property type="entry name" value="ParAB_family"/>
    <property type="match status" value="1"/>
</dbReference>
<dbReference type="Pfam" id="PF13614">
    <property type="entry name" value="AAA_31"/>
    <property type="match status" value="1"/>
</dbReference>
<accession>E5YAW5</accession>
<dbReference type="RefSeq" id="WP_005030052.1">
    <property type="nucleotide sequence ID" value="NZ_KE150241.1"/>
</dbReference>
<dbReference type="InterPro" id="IPR050678">
    <property type="entry name" value="DNA_Partitioning_ATPase"/>
</dbReference>
<dbReference type="PANTHER" id="PTHR13696">
    <property type="entry name" value="P-LOOP CONTAINING NUCLEOSIDE TRIPHOSPHATE HYDROLASE"/>
    <property type="match status" value="1"/>
</dbReference>
<dbReference type="InterPro" id="IPR025669">
    <property type="entry name" value="AAA_dom"/>
</dbReference>
<evidence type="ECO:0000313" key="2">
    <source>
        <dbReference type="EMBL" id="EFV42860.1"/>
    </source>
</evidence>
<dbReference type="SUPFAM" id="SSF52540">
    <property type="entry name" value="P-loop containing nucleoside triphosphate hydrolases"/>
    <property type="match status" value="1"/>
</dbReference>
<evidence type="ECO:0000313" key="3">
    <source>
        <dbReference type="Proteomes" id="UP000006034"/>
    </source>
</evidence>
<dbReference type="HOGENOM" id="CLU_037612_1_4_7"/>
<dbReference type="OrthoDB" id="9815116at2"/>
<dbReference type="EMBL" id="ADCP02000004">
    <property type="protein sequence ID" value="EFV42860.1"/>
    <property type="molecule type" value="Genomic_DNA"/>
</dbReference>
<proteinExistence type="predicted"/>
<dbReference type="InterPro" id="IPR027417">
    <property type="entry name" value="P-loop_NTPase"/>
</dbReference>
<evidence type="ECO:0000259" key="1">
    <source>
        <dbReference type="Pfam" id="PF13614"/>
    </source>
</evidence>
<reference evidence="2 3" key="2">
    <citation type="submission" date="2013-04" db="EMBL/GenBank/DDBJ databases">
        <title>The Genome Sequence of Bilophila wadsworthia 3_1_6.</title>
        <authorList>
            <consortium name="The Broad Institute Genomics Platform"/>
            <person name="Earl A."/>
            <person name="Ward D."/>
            <person name="Feldgarden M."/>
            <person name="Gevers D."/>
            <person name="Sibley C."/>
            <person name="Strauss J."/>
            <person name="Allen-Vercoe E."/>
            <person name="Walker B."/>
            <person name="Young S."/>
            <person name="Zeng Q."/>
            <person name="Gargeya S."/>
            <person name="Fitzgerald M."/>
            <person name="Haas B."/>
            <person name="Abouelleil A."/>
            <person name="Allen A.W."/>
            <person name="Alvarado L."/>
            <person name="Arachchi H.M."/>
            <person name="Berlin A.M."/>
            <person name="Chapman S.B."/>
            <person name="Gainer-Dewar J."/>
            <person name="Goldberg J."/>
            <person name="Griggs A."/>
            <person name="Gujja S."/>
            <person name="Hansen M."/>
            <person name="Howarth C."/>
            <person name="Imamovic A."/>
            <person name="Ireland A."/>
            <person name="Larimer J."/>
            <person name="McCowan C."/>
            <person name="Murphy C."/>
            <person name="Pearson M."/>
            <person name="Poon T.W."/>
            <person name="Priest M."/>
            <person name="Roberts A."/>
            <person name="Saif S."/>
            <person name="Shea T."/>
            <person name="Sisk P."/>
            <person name="Sykes S."/>
            <person name="Wortman J."/>
            <person name="Nusbaum C."/>
            <person name="Birren B."/>
        </authorList>
    </citation>
    <scope>NUCLEOTIDE SEQUENCE [LARGE SCALE GENOMIC DNA]</scope>
    <source>
        <strain evidence="2 3">3_1_6</strain>
    </source>
</reference>
<dbReference type="Gene3D" id="3.40.50.300">
    <property type="entry name" value="P-loop containing nucleotide triphosphate hydrolases"/>
    <property type="match status" value="1"/>
</dbReference>
<dbReference type="eggNOG" id="COG1192">
    <property type="taxonomic scope" value="Bacteria"/>
</dbReference>
<protein>
    <recommendedName>
        <fullName evidence="1">AAA domain-containing protein</fullName>
    </recommendedName>
</protein>
<keyword evidence="3" id="KW-1185">Reference proteome</keyword>
<feature type="domain" description="AAA" evidence="1">
    <location>
        <begin position="3"/>
        <end position="181"/>
    </location>
</feature>
<dbReference type="STRING" id="563192.HMPREF0179_03336"/>
<dbReference type="PANTHER" id="PTHR13696:SF99">
    <property type="entry name" value="COBYRINIC ACID AC-DIAMIDE SYNTHASE"/>
    <property type="match status" value="1"/>
</dbReference>
<gene>
    <name evidence="2" type="ORF">HMPREF0179_03336</name>
</gene>
<sequence length="262" mass="29074">MGKIISVVNNKGGVGKTTITVNLAHALAMQGKKVLIVDVDSQCNSTSFFNLAPGCASLYELLASVYDEEAPEIKPESCIYPTEIGCSILPNVEEMAFIEAEFYKNESYIVALRERLREYATKEFDITLIDCPPSMGAFVYMAMIASDFIIVPIRAGSRFSLDGITKTINAINQIRRTKLNEGLVLLKFLYNMADLRRLADKHSLTILNNRYPGQVLTEYISEATMLRSSEMLSETVFQSSPRSKVAAKFRSVAREILAALGM</sequence>
<dbReference type="Proteomes" id="UP000006034">
    <property type="component" value="Unassembled WGS sequence"/>
</dbReference>
<dbReference type="AlphaFoldDB" id="E5YAW5"/>